<keyword evidence="9" id="KW-1185">Reference proteome</keyword>
<dbReference type="PANTHER" id="PTHR30213">
    <property type="entry name" value="INNER MEMBRANE PROTEIN YHJD"/>
    <property type="match status" value="1"/>
</dbReference>
<feature type="transmembrane region" description="Helical" evidence="7">
    <location>
        <begin position="94"/>
        <end position="113"/>
    </location>
</feature>
<keyword evidence="2 7" id="KW-1003">Cell membrane</keyword>
<dbReference type="Pfam" id="PF03631">
    <property type="entry name" value="Virul_fac_BrkB"/>
    <property type="match status" value="1"/>
</dbReference>
<evidence type="ECO:0000256" key="3">
    <source>
        <dbReference type="ARBA" id="ARBA00022519"/>
    </source>
</evidence>
<dbReference type="eggNOG" id="COG1295">
    <property type="taxonomic scope" value="Bacteria"/>
</dbReference>
<dbReference type="GO" id="GO:0005886">
    <property type="term" value="C:plasma membrane"/>
    <property type="evidence" value="ECO:0007669"/>
    <property type="project" value="UniProtKB-SubCell"/>
</dbReference>
<dbReference type="HAMAP" id="MF_00672">
    <property type="entry name" value="UPF0761"/>
    <property type="match status" value="1"/>
</dbReference>
<evidence type="ECO:0000256" key="4">
    <source>
        <dbReference type="ARBA" id="ARBA00022692"/>
    </source>
</evidence>
<comment type="similarity">
    <text evidence="7">Belongs to the UPF0761 family.</text>
</comment>
<protein>
    <recommendedName>
        <fullName evidence="7">UPF0761 membrane protein GV64_18420</fullName>
    </recommendedName>
</protein>
<organism evidence="8 9">
    <name type="scientific">Endozoicomonas elysicola</name>
    <dbReference type="NCBI Taxonomy" id="305900"/>
    <lineage>
        <taxon>Bacteria</taxon>
        <taxon>Pseudomonadati</taxon>
        <taxon>Pseudomonadota</taxon>
        <taxon>Gammaproteobacteria</taxon>
        <taxon>Oceanospirillales</taxon>
        <taxon>Endozoicomonadaceae</taxon>
        <taxon>Endozoicomonas</taxon>
    </lineage>
</organism>
<accession>A0A081KE62</accession>
<evidence type="ECO:0000256" key="7">
    <source>
        <dbReference type="HAMAP-Rule" id="MF_00672"/>
    </source>
</evidence>
<keyword evidence="4 7" id="KW-0812">Transmembrane</keyword>
<evidence type="ECO:0000256" key="2">
    <source>
        <dbReference type="ARBA" id="ARBA00022475"/>
    </source>
</evidence>
<name>A0A081KE62_9GAMM</name>
<comment type="caution">
    <text evidence="8">The sequence shown here is derived from an EMBL/GenBank/DDBJ whole genome shotgun (WGS) entry which is preliminary data.</text>
</comment>
<keyword evidence="3" id="KW-0997">Cell inner membrane</keyword>
<dbReference type="EMBL" id="JOJP01000001">
    <property type="protein sequence ID" value="KEI72438.1"/>
    <property type="molecule type" value="Genomic_DNA"/>
</dbReference>
<keyword evidence="6 7" id="KW-0472">Membrane</keyword>
<evidence type="ECO:0000256" key="6">
    <source>
        <dbReference type="ARBA" id="ARBA00023136"/>
    </source>
</evidence>
<keyword evidence="5 7" id="KW-1133">Transmembrane helix</keyword>
<feature type="transmembrane region" description="Helical" evidence="7">
    <location>
        <begin position="236"/>
        <end position="265"/>
    </location>
</feature>
<evidence type="ECO:0000313" key="8">
    <source>
        <dbReference type="EMBL" id="KEI72438.1"/>
    </source>
</evidence>
<evidence type="ECO:0000256" key="5">
    <source>
        <dbReference type="ARBA" id="ARBA00022989"/>
    </source>
</evidence>
<proteinExistence type="inferred from homology"/>
<dbReference type="Proteomes" id="UP000027997">
    <property type="component" value="Unassembled WGS sequence"/>
</dbReference>
<dbReference type="PANTHER" id="PTHR30213:SF0">
    <property type="entry name" value="UPF0761 MEMBRANE PROTEIN YIHY"/>
    <property type="match status" value="1"/>
</dbReference>
<dbReference type="NCBIfam" id="TIGR00765">
    <property type="entry name" value="yihY_not_rbn"/>
    <property type="match status" value="1"/>
</dbReference>
<feature type="transmembrane region" description="Helical" evidence="7">
    <location>
        <begin position="134"/>
        <end position="155"/>
    </location>
</feature>
<evidence type="ECO:0000313" key="9">
    <source>
        <dbReference type="Proteomes" id="UP000027997"/>
    </source>
</evidence>
<gene>
    <name evidence="8" type="ORF">GV64_18420</name>
</gene>
<reference evidence="8 9" key="1">
    <citation type="submission" date="2014-06" db="EMBL/GenBank/DDBJ databases">
        <title>Whole Genome Sequences of Three Symbiotic Endozoicomonas Bacteria.</title>
        <authorList>
            <person name="Neave M.J."/>
            <person name="Apprill A."/>
            <person name="Voolstra C.R."/>
        </authorList>
    </citation>
    <scope>NUCLEOTIDE SEQUENCE [LARGE SCALE GENOMIC DNA]</scope>
    <source>
        <strain evidence="8 9">DSM 22380</strain>
    </source>
</reference>
<comment type="subcellular location">
    <subcellularLocation>
        <location evidence="1 7">Cell membrane</location>
        <topology evidence="1 7">Multi-pass membrane protein</topology>
    </subcellularLocation>
</comment>
<dbReference type="AlphaFoldDB" id="A0A081KE62"/>
<dbReference type="InterPro" id="IPR017039">
    <property type="entry name" value="Virul_fac_BrkB"/>
</dbReference>
<feature type="transmembrane region" description="Helical" evidence="7">
    <location>
        <begin position="175"/>
        <end position="195"/>
    </location>
</feature>
<sequence>MVPQLWLSLKSFVTAVIKRFLDNRCIENAAALTYTTLFAVVPLMTVTYSILSAVPSLQDVGDSIQNFIFESFVPSTGEMVQSYLNDFSKQARKLTSIGIAFLLVTSFLMLRTIDKALNNIWQVTHVRRGMSGFLLYWAILSLGPVLLSAGFLATSYLASLKLVSDTTAILGGEQWLLRLMPVCLSTLVLTLLYTAVPNRKVPVRHALVGAVFVAILVELAKVGFTLFITLSPTYHLIYGAFAAVPLFLLWVYLSWLMVLFGAVLVRSLDLYGKQSRGERPHPLISILLILKQLQEKFEQGQGLHYTDLQKRDLPVSLDDWECHTSRLMEMGLISKNDGGEWILAKDLRQISLFAFCEQLPWPMPQDEQLQNILITDEPNWLSDLVQRAQAVNSARLEALDCSLDQLLSK</sequence>
<feature type="transmembrane region" description="Helical" evidence="7">
    <location>
        <begin position="29"/>
        <end position="51"/>
    </location>
</feature>
<dbReference type="STRING" id="305900.GV64_18420"/>
<evidence type="ECO:0000256" key="1">
    <source>
        <dbReference type="ARBA" id="ARBA00004651"/>
    </source>
</evidence>
<dbReference type="InterPro" id="IPR023679">
    <property type="entry name" value="UPF0761_bac"/>
</dbReference>
<feature type="transmembrane region" description="Helical" evidence="7">
    <location>
        <begin position="207"/>
        <end position="230"/>
    </location>
</feature>